<proteinExistence type="predicted"/>
<name>A0ACB9X6Z9_CHAAC</name>
<dbReference type="Proteomes" id="UP001057452">
    <property type="component" value="Chromosome 8"/>
</dbReference>
<protein>
    <submittedName>
        <fullName evidence="1">Uncharacterized protein</fullName>
    </submittedName>
</protein>
<comment type="caution">
    <text evidence="1">The sequence shown here is derived from an EMBL/GenBank/DDBJ whole genome shotgun (WGS) entry which is preliminary data.</text>
</comment>
<dbReference type="EMBL" id="CM043792">
    <property type="protein sequence ID" value="KAI4822413.1"/>
    <property type="molecule type" value="Genomic_DNA"/>
</dbReference>
<reference evidence="1" key="1">
    <citation type="submission" date="2022-05" db="EMBL/GenBank/DDBJ databases">
        <title>Chromosome-level genome of Chaenocephalus aceratus.</title>
        <authorList>
            <person name="Park H."/>
        </authorList>
    </citation>
    <scope>NUCLEOTIDE SEQUENCE</scope>
    <source>
        <strain evidence="1">KU_202001</strain>
    </source>
</reference>
<organism evidence="1 2">
    <name type="scientific">Chaenocephalus aceratus</name>
    <name type="common">Blackfin icefish</name>
    <name type="synonym">Chaenichthys aceratus</name>
    <dbReference type="NCBI Taxonomy" id="36190"/>
    <lineage>
        <taxon>Eukaryota</taxon>
        <taxon>Metazoa</taxon>
        <taxon>Chordata</taxon>
        <taxon>Craniata</taxon>
        <taxon>Vertebrata</taxon>
        <taxon>Euteleostomi</taxon>
        <taxon>Actinopterygii</taxon>
        <taxon>Neopterygii</taxon>
        <taxon>Teleostei</taxon>
        <taxon>Neoteleostei</taxon>
        <taxon>Acanthomorphata</taxon>
        <taxon>Eupercaria</taxon>
        <taxon>Perciformes</taxon>
        <taxon>Notothenioidei</taxon>
        <taxon>Channichthyidae</taxon>
        <taxon>Chaenocephalus</taxon>
    </lineage>
</organism>
<evidence type="ECO:0000313" key="1">
    <source>
        <dbReference type="EMBL" id="KAI4822413.1"/>
    </source>
</evidence>
<evidence type="ECO:0000313" key="2">
    <source>
        <dbReference type="Proteomes" id="UP001057452"/>
    </source>
</evidence>
<keyword evidence="2" id="KW-1185">Reference proteome</keyword>
<gene>
    <name evidence="1" type="ORF">KUCAC02_007964</name>
</gene>
<accession>A0ACB9X6Z9</accession>
<sequence>MALRPFFRVSWICLLLCDFTVGLPITREYGYPYYEDPGYQQPGSGSATPQLNAQLAPAVGGLINGGSTDWGQEDLLQIPLSPNYPPIAPANSQQSPSTNGMPAYPAVVFTREAAFEPAPSSTSNVVKSPGVESWQPKPASNGSSLANQNINLGSRESGSRNIPHLVFEDVFQYPSENIDTSNTAGGYGQAARQGNSTGSAPPPKGPSFPKNPRYQQPGSGSATPQLNAQRAPAVEGLINGGSTDWGQEDLENPPEFPLSPNYPLIAPADSQQSPVQSPSTNGMPAYPAVVFTREAAVEPAPSSTSNVVKSPGVESWQPKPASNGSSLANQNINLGSRESGSRNIPYLVFEDVFQYPSENIDTSKTAGGYGQATGQGTSTGSAPPPKGPSFPKNPRYQQPGSGSATPQLNAQRAPAVEGLINGGSTDWGQENLENPPEFPLSPNYPLSSPADSQQSPSTNGMPAYPAVVFTGEAAFEPAPSSTSNVVKSPDIESWQPKPASSGHSLANQNINLGSRESGSRNIPHLVFEDVFQYPSENIDTSNTAGGYGQAAGQETSTGSAPPPKGPSFPKNPANERAQQAKQNYGKMPKPVFSPRIAFSPQRVSEPFAQSYISQSRNSYQRAKYRQSNTRYSPSSNYPPIAPANSQQSPSTNGMPAYPAVVFTHEAAFEPAPYSTSNVVTFPSVESWQPKPASSGRSLANQNINLGSRESGSRNIPHLVFEDVFQYPSENIDTSNTAGGYGQTTGQETSTGSAPPPKGPSFPKNPGYQQPGSGSATPQLNAQRARAVEGLINGSSIDWVQENLENPLEFPLSPNYPLIATADSQQSPSTNGMPAYPAVVFTGEAAFEPVPSSTSNVVKFPSVESWQPKPASSGRSLANQNINLGSRESGSRNIPHLVFEDVFQYPSENIDASNTAGGYGQAAGHGTSTGSAPPPKGPSFPKNPANERAQQAKQNYGKMPNPVFSPRIAFSPQRVSEPFAQSYISQSRNSYQRAKYRQSNTRYSPSPNYPLIAPADSQQSPSTNGMPAYPAVVFTREAAFEPAPSSTSNVVKSPSVESWQPKPASNGSSLANQNINLGSRESGSRNIPHPVFEDVFQYPSENIDTSNTAGGYGQAAGQGTSTGSAPPPKGPSFPKNPANERAQQAKQNYGKMPKPVSSPRKALAPQRVSEPFAQSYISQSRNSYQRAKYRQSNTRYSPRVSWICLLLCDFTVGLPITRGYGYPYYEDPGYQQPGSGSATLQLNAQRARAVEGLINGSSIDWVQENLENPLEFPLRSNYPLIAPADSQQSPSTNGMPAYPAVVFTREAAFEPAPSSTSNVVKSPSVESWQPKPASNGSSLANQNINLGSRESGSRNIPHPVFEDVFQYPSENIDTSNTAGGYGQAAGQGTSTGSAPPPKGPSFPKNPANERAQQAKQNYGKMPKPVSSPRKALAPQRVSEPFAQSYISQSRNSYQRAKYRQSNTRYSPRYVHSFKLHSPKCPFKPMPDN</sequence>